<sequence>MQRMDSGSSTLRRIHWMSSTSSTEHTTILMHAVLTSHAWSQCYEMTSDTSRITRESTGSVEADLVPYCSFLPRLEFNLTLTTGVTPGRPCSYSGTKYQT</sequence>
<reference evidence="1" key="1">
    <citation type="submission" date="2021-05" db="EMBL/GenBank/DDBJ databases">
        <authorList>
            <person name="Alioto T."/>
            <person name="Alioto T."/>
            <person name="Gomez Garrido J."/>
        </authorList>
    </citation>
    <scope>NUCLEOTIDE SEQUENCE</scope>
</reference>
<dbReference type="AlphaFoldDB" id="A0A8D8R8N7"/>
<name>A0A8D8R8N7_9HEMI</name>
<protein>
    <submittedName>
        <fullName evidence="1">Uncharacterized protein</fullName>
    </submittedName>
</protein>
<dbReference type="EMBL" id="HBUF01138319">
    <property type="protein sequence ID" value="CAG6645751.1"/>
    <property type="molecule type" value="Transcribed_RNA"/>
</dbReference>
<accession>A0A8D8R8N7</accession>
<proteinExistence type="predicted"/>
<organism evidence="1">
    <name type="scientific">Cacopsylla melanoneura</name>
    <dbReference type="NCBI Taxonomy" id="428564"/>
    <lineage>
        <taxon>Eukaryota</taxon>
        <taxon>Metazoa</taxon>
        <taxon>Ecdysozoa</taxon>
        <taxon>Arthropoda</taxon>
        <taxon>Hexapoda</taxon>
        <taxon>Insecta</taxon>
        <taxon>Pterygota</taxon>
        <taxon>Neoptera</taxon>
        <taxon>Paraneoptera</taxon>
        <taxon>Hemiptera</taxon>
        <taxon>Sternorrhyncha</taxon>
        <taxon>Psylloidea</taxon>
        <taxon>Psyllidae</taxon>
        <taxon>Psyllinae</taxon>
        <taxon>Cacopsylla</taxon>
    </lineage>
</organism>
<evidence type="ECO:0000313" key="1">
    <source>
        <dbReference type="EMBL" id="CAG6645751.1"/>
    </source>
</evidence>